<dbReference type="SUPFAM" id="SSF55729">
    <property type="entry name" value="Acyl-CoA N-acyltransferases (Nat)"/>
    <property type="match status" value="1"/>
</dbReference>
<evidence type="ECO:0000313" key="4">
    <source>
        <dbReference type="EMBL" id="NKE60121.1"/>
    </source>
</evidence>
<dbReference type="PROSITE" id="PS51186">
    <property type="entry name" value="GNAT"/>
    <property type="match status" value="1"/>
</dbReference>
<accession>A0ABX1FNJ8</accession>
<dbReference type="PANTHER" id="PTHR10545:SF42">
    <property type="entry name" value="ACETYLTRANSFERASE"/>
    <property type="match status" value="1"/>
</dbReference>
<evidence type="ECO:0000256" key="1">
    <source>
        <dbReference type="ARBA" id="ARBA00022679"/>
    </source>
</evidence>
<dbReference type="PANTHER" id="PTHR10545">
    <property type="entry name" value="DIAMINE N-ACETYLTRANSFERASE"/>
    <property type="match status" value="1"/>
</dbReference>
<dbReference type="EMBL" id="VSRL01000108">
    <property type="protein sequence ID" value="NKE60121.1"/>
    <property type="molecule type" value="Genomic_DNA"/>
</dbReference>
<evidence type="ECO:0000256" key="2">
    <source>
        <dbReference type="ARBA" id="ARBA00023315"/>
    </source>
</evidence>
<dbReference type="Pfam" id="PF00583">
    <property type="entry name" value="Acetyltransf_1"/>
    <property type="match status" value="1"/>
</dbReference>
<reference evidence="4 5" key="1">
    <citation type="submission" date="2019-08" db="EMBL/GenBank/DDBJ databases">
        <title>Lentzea from Indian Himalayas.</title>
        <authorList>
            <person name="Mandal S."/>
            <person name="Mallick Gupta A."/>
            <person name="Maiti P.K."/>
            <person name="Sarkar J."/>
            <person name="Mandal S."/>
        </authorList>
    </citation>
    <scope>NUCLEOTIDE SEQUENCE [LARGE SCALE GENOMIC DNA]</scope>
    <source>
        <strain evidence="4 5">PSKA42</strain>
    </source>
</reference>
<dbReference type="Proteomes" id="UP001515943">
    <property type="component" value="Unassembled WGS sequence"/>
</dbReference>
<dbReference type="Gene3D" id="3.40.630.30">
    <property type="match status" value="1"/>
</dbReference>
<evidence type="ECO:0000313" key="5">
    <source>
        <dbReference type="Proteomes" id="UP001515943"/>
    </source>
</evidence>
<dbReference type="InterPro" id="IPR000182">
    <property type="entry name" value="GNAT_dom"/>
</dbReference>
<keyword evidence="2" id="KW-0012">Acyltransferase</keyword>
<evidence type="ECO:0000259" key="3">
    <source>
        <dbReference type="PROSITE" id="PS51186"/>
    </source>
</evidence>
<dbReference type="InterPro" id="IPR051016">
    <property type="entry name" value="Diverse_Substrate_AcTransf"/>
</dbReference>
<sequence>MEISGLTEADRAGWHALVRAFHTQFAGVLGDDVYDQTWSRLLAGVEIRGIAARLDGGIVGFAHYYFHTSVWSAGDSRCYFQDLFVDPEVRHRGIARALIDSVASDARQRGVARLHWHTTENNATARALYDKLTTYKGYIAYSLNL</sequence>
<gene>
    <name evidence="4" type="ORF">FXN61_26305</name>
</gene>
<feature type="domain" description="N-acetyltransferase" evidence="3">
    <location>
        <begin position="1"/>
        <end position="145"/>
    </location>
</feature>
<comment type="caution">
    <text evidence="4">The sequence shown here is derived from an EMBL/GenBank/DDBJ whole genome shotgun (WGS) entry which is preliminary data.</text>
</comment>
<keyword evidence="5" id="KW-1185">Reference proteome</keyword>
<proteinExistence type="predicted"/>
<name>A0ABX1FNJ8_9PSEU</name>
<dbReference type="InterPro" id="IPR016181">
    <property type="entry name" value="Acyl_CoA_acyltransferase"/>
</dbReference>
<protein>
    <submittedName>
        <fullName evidence="4">GNAT family N-acetyltransferase</fullName>
    </submittedName>
</protein>
<dbReference type="RefSeq" id="WP_167976777.1">
    <property type="nucleotide sequence ID" value="NZ_VSRL01000108.1"/>
</dbReference>
<organism evidence="4 5">
    <name type="scientific">Lentzea indica</name>
    <dbReference type="NCBI Taxonomy" id="2604800"/>
    <lineage>
        <taxon>Bacteria</taxon>
        <taxon>Bacillati</taxon>
        <taxon>Actinomycetota</taxon>
        <taxon>Actinomycetes</taxon>
        <taxon>Pseudonocardiales</taxon>
        <taxon>Pseudonocardiaceae</taxon>
        <taxon>Lentzea</taxon>
    </lineage>
</organism>
<keyword evidence="1" id="KW-0808">Transferase</keyword>
<dbReference type="CDD" id="cd04301">
    <property type="entry name" value="NAT_SF"/>
    <property type="match status" value="1"/>
</dbReference>